<dbReference type="InterPro" id="IPR007466">
    <property type="entry name" value="Peptidyl-Arg-deiminase_porph"/>
</dbReference>
<dbReference type="PROSITE" id="PS51257">
    <property type="entry name" value="PROKAR_LIPOPROTEIN"/>
    <property type="match status" value="1"/>
</dbReference>
<proteinExistence type="predicted"/>
<dbReference type="EMBL" id="CACVAX010000059">
    <property type="protein sequence ID" value="CAA6822327.1"/>
    <property type="molecule type" value="Genomic_DNA"/>
</dbReference>
<dbReference type="AlphaFoldDB" id="A0A6S6TW41"/>
<organism evidence="2">
    <name type="scientific">uncultured Sulfurovum sp</name>
    <dbReference type="NCBI Taxonomy" id="269237"/>
    <lineage>
        <taxon>Bacteria</taxon>
        <taxon>Pseudomonadati</taxon>
        <taxon>Campylobacterota</taxon>
        <taxon>Epsilonproteobacteria</taxon>
        <taxon>Campylobacterales</taxon>
        <taxon>Sulfurovaceae</taxon>
        <taxon>Sulfurovum</taxon>
        <taxon>environmental samples</taxon>
    </lineage>
</organism>
<dbReference type="PANTHER" id="PTHR31377:SF0">
    <property type="entry name" value="AGMATINE DEIMINASE-RELATED"/>
    <property type="match status" value="1"/>
</dbReference>
<dbReference type="SUPFAM" id="SSF55909">
    <property type="entry name" value="Pentein"/>
    <property type="match status" value="1"/>
</dbReference>
<dbReference type="PANTHER" id="PTHR31377">
    <property type="entry name" value="AGMATINE DEIMINASE-RELATED"/>
    <property type="match status" value="1"/>
</dbReference>
<name>A0A6S6TW41_9BACT</name>
<dbReference type="Gene3D" id="3.75.10.10">
    <property type="entry name" value="L-arginine/glycine Amidinotransferase, Chain A"/>
    <property type="match status" value="1"/>
</dbReference>
<dbReference type="Pfam" id="PF04371">
    <property type="entry name" value="PAD_porph"/>
    <property type="match status" value="1"/>
</dbReference>
<keyword evidence="1 2" id="KW-0378">Hydrolase</keyword>
<dbReference type="GO" id="GO:0004668">
    <property type="term" value="F:protein-arginine deiminase activity"/>
    <property type="evidence" value="ECO:0007669"/>
    <property type="project" value="InterPro"/>
</dbReference>
<evidence type="ECO:0000256" key="1">
    <source>
        <dbReference type="ARBA" id="ARBA00022801"/>
    </source>
</evidence>
<gene>
    <name evidence="2" type="ORF">HELGO_WM1868</name>
</gene>
<sequence>MITRRKFIQTSAVLSTGLILGCSSSDTTENPTASKTWFMPDEGELHERTWMAFVSNDYIWEAQQIPVVKADLVRIAQTIAKYEPVSMLVAPTDMIEAKNLIGSNHNYPIDLIELETDDLWMRDTAPTFVVNEAKEKACINFNFNGWGNDQEHTLDQHVAKFVAKEAKVDIIATDLVLEGGCFEIDGEGNAIMTESCIVNDNRNPNKTKEQIEAEMKTLLGLEKVTWLKGIKGKDITDGHTDFYARFASSKSLVVSQDNYQSSHDYAVTRENIDVLSKALNAKNESFELHILETPTDINPIGNEDSFAAGYIGYYLCNGAVILQKFGDATADKKAYDTLVKLFPNRVIEQISIDGIASGGGSIHCATQQEPRV</sequence>
<dbReference type="GO" id="GO:0009446">
    <property type="term" value="P:putrescine biosynthetic process"/>
    <property type="evidence" value="ECO:0007669"/>
    <property type="project" value="InterPro"/>
</dbReference>
<protein>
    <submittedName>
        <fullName evidence="2">Agmatine deiminase (EC)</fullName>
        <ecNumber evidence="2">3.5.3.12</ecNumber>
    </submittedName>
</protein>
<dbReference type="GO" id="GO:0047632">
    <property type="term" value="F:agmatine deiminase activity"/>
    <property type="evidence" value="ECO:0007669"/>
    <property type="project" value="UniProtKB-EC"/>
</dbReference>
<evidence type="ECO:0000313" key="2">
    <source>
        <dbReference type="EMBL" id="CAA6822327.1"/>
    </source>
</evidence>
<dbReference type="EC" id="3.5.3.12" evidence="2"/>
<accession>A0A6S6TW41</accession>
<reference evidence="2" key="1">
    <citation type="submission" date="2020-01" db="EMBL/GenBank/DDBJ databases">
        <authorList>
            <person name="Meier V. D."/>
            <person name="Meier V D."/>
        </authorList>
    </citation>
    <scope>NUCLEOTIDE SEQUENCE</scope>
    <source>
        <strain evidence="2">HLG_WM_MAG_04</strain>
    </source>
</reference>